<name>A0A286AA24_9SPHI</name>
<keyword evidence="1" id="KW-0732">Signal</keyword>
<feature type="signal peptide" evidence="1">
    <location>
        <begin position="1"/>
        <end position="21"/>
    </location>
</feature>
<organism evidence="2 3">
    <name type="scientific">Pedobacter xixiisoli</name>
    <dbReference type="NCBI Taxonomy" id="1476464"/>
    <lineage>
        <taxon>Bacteria</taxon>
        <taxon>Pseudomonadati</taxon>
        <taxon>Bacteroidota</taxon>
        <taxon>Sphingobacteriia</taxon>
        <taxon>Sphingobacteriales</taxon>
        <taxon>Sphingobacteriaceae</taxon>
        <taxon>Pedobacter</taxon>
    </lineage>
</organism>
<proteinExistence type="predicted"/>
<sequence length="94" mass="11279">MKKLLLLLLVLGTMSCNVVQYYEPKFTLGMEEQEFKRFNKSAVQVYGNQNDASVVYRTYNQITEAYKFFVFEKHKLVRFEEGSYPDDHKFMRMQ</sequence>
<evidence type="ECO:0000256" key="1">
    <source>
        <dbReference type="SAM" id="SignalP"/>
    </source>
</evidence>
<evidence type="ECO:0000313" key="3">
    <source>
        <dbReference type="Proteomes" id="UP000219281"/>
    </source>
</evidence>
<feature type="chain" id="PRO_5012786827" description="Lipoprotein" evidence="1">
    <location>
        <begin position="22"/>
        <end position="94"/>
    </location>
</feature>
<dbReference type="OrthoDB" id="770472at2"/>
<dbReference type="Proteomes" id="UP000219281">
    <property type="component" value="Unassembled WGS sequence"/>
</dbReference>
<dbReference type="RefSeq" id="WP_097132957.1">
    <property type="nucleotide sequence ID" value="NZ_OCMT01000003.1"/>
</dbReference>
<reference evidence="3" key="1">
    <citation type="submission" date="2017-09" db="EMBL/GenBank/DDBJ databases">
        <authorList>
            <person name="Varghese N."/>
            <person name="Submissions S."/>
        </authorList>
    </citation>
    <scope>NUCLEOTIDE SEQUENCE [LARGE SCALE GENOMIC DNA]</scope>
    <source>
        <strain evidence="3">CGMCC 1.12803</strain>
    </source>
</reference>
<dbReference type="EMBL" id="OCMT01000003">
    <property type="protein sequence ID" value="SOD18722.1"/>
    <property type="molecule type" value="Genomic_DNA"/>
</dbReference>
<keyword evidence="3" id="KW-1185">Reference proteome</keyword>
<dbReference type="AlphaFoldDB" id="A0A286AA24"/>
<accession>A0A286AA24</accession>
<evidence type="ECO:0000313" key="2">
    <source>
        <dbReference type="EMBL" id="SOD18722.1"/>
    </source>
</evidence>
<gene>
    <name evidence="2" type="ORF">SAMN06297358_3152</name>
</gene>
<evidence type="ECO:0008006" key="4">
    <source>
        <dbReference type="Google" id="ProtNLM"/>
    </source>
</evidence>
<protein>
    <recommendedName>
        <fullName evidence="4">Lipoprotein</fullName>
    </recommendedName>
</protein>
<dbReference type="PROSITE" id="PS51257">
    <property type="entry name" value="PROKAR_LIPOPROTEIN"/>
    <property type="match status" value="1"/>
</dbReference>